<name>A0A844YCQ2_9SPHN</name>
<organism evidence="2 3">
    <name type="scientific">Qipengyuania oceanensis</name>
    <dbReference type="NCBI Taxonomy" id="1463597"/>
    <lineage>
        <taxon>Bacteria</taxon>
        <taxon>Pseudomonadati</taxon>
        <taxon>Pseudomonadota</taxon>
        <taxon>Alphaproteobacteria</taxon>
        <taxon>Sphingomonadales</taxon>
        <taxon>Erythrobacteraceae</taxon>
        <taxon>Qipengyuania</taxon>
    </lineage>
</organism>
<dbReference type="Proteomes" id="UP000445582">
    <property type="component" value="Unassembled WGS sequence"/>
</dbReference>
<dbReference type="AlphaFoldDB" id="A0A844YCQ2"/>
<gene>
    <name evidence="2" type="ORF">GRI48_04660</name>
</gene>
<dbReference type="RefSeq" id="WP_160672099.1">
    <property type="nucleotide sequence ID" value="NZ_WTYN01000001.1"/>
</dbReference>
<reference evidence="2 3" key="1">
    <citation type="submission" date="2019-12" db="EMBL/GenBank/DDBJ databases">
        <title>Genomic-based taxomic classification of the family Erythrobacteraceae.</title>
        <authorList>
            <person name="Xu L."/>
        </authorList>
    </citation>
    <scope>NUCLEOTIDE SEQUENCE [LARGE SCALE GENOMIC DNA]</scope>
    <source>
        <strain evidence="2 3">MCCC 1A09965</strain>
    </source>
</reference>
<comment type="caution">
    <text evidence="2">The sequence shown here is derived from an EMBL/GenBank/DDBJ whole genome shotgun (WGS) entry which is preliminary data.</text>
</comment>
<accession>A0A844YCQ2</accession>
<evidence type="ECO:0000313" key="3">
    <source>
        <dbReference type="Proteomes" id="UP000445582"/>
    </source>
</evidence>
<proteinExistence type="predicted"/>
<evidence type="ECO:0000256" key="1">
    <source>
        <dbReference type="SAM" id="Phobius"/>
    </source>
</evidence>
<keyword evidence="1" id="KW-1133">Transmembrane helix</keyword>
<keyword evidence="1" id="KW-0812">Transmembrane</keyword>
<dbReference type="EMBL" id="WTYN01000001">
    <property type="protein sequence ID" value="MXO62300.1"/>
    <property type="molecule type" value="Genomic_DNA"/>
</dbReference>
<protein>
    <submittedName>
        <fullName evidence="2">DUF4230 domain-containing protein</fullName>
    </submittedName>
</protein>
<keyword evidence="1" id="KW-0472">Membrane</keyword>
<feature type="transmembrane region" description="Helical" evidence="1">
    <location>
        <begin position="34"/>
        <end position="52"/>
    </location>
</feature>
<sequence length="235" mass="25978">MADNLTSRDTTATTVDPDFRPEIRHERSLARVQAVPWLIVIALLAAVAWLGWRAFIYQEEGDPVGSAMLAFEKQNSLTVFSSRFEVVAESVDSRGIAGIDLLKSRQAAIIPATVEYRLDLSQMDRDRFLWNDATDTMTVVLPVLKISRPNLDEAEQRVFTEGNWVTRDASADLARNNSQQAERKAAAFAKNPEILSMARQAAKDAVRQNLAIPLQVAGYGDVTVNVRFDGEGEAG</sequence>
<dbReference type="Pfam" id="PF14014">
    <property type="entry name" value="DUF4230"/>
    <property type="match status" value="1"/>
</dbReference>
<dbReference type="OrthoDB" id="7558887at2"/>
<evidence type="ECO:0000313" key="2">
    <source>
        <dbReference type="EMBL" id="MXO62300.1"/>
    </source>
</evidence>
<keyword evidence="3" id="KW-1185">Reference proteome</keyword>
<dbReference type="InterPro" id="IPR025324">
    <property type="entry name" value="DUF4230"/>
</dbReference>